<dbReference type="EMBL" id="MN739012">
    <property type="protein sequence ID" value="QHT35036.1"/>
    <property type="molecule type" value="Genomic_DNA"/>
</dbReference>
<evidence type="ECO:0000256" key="2">
    <source>
        <dbReference type="ARBA" id="ARBA00022737"/>
    </source>
</evidence>
<dbReference type="PROSITE" id="PS50082">
    <property type="entry name" value="WD_REPEATS_2"/>
    <property type="match status" value="2"/>
</dbReference>
<name>A0A6C0F0M0_9ZZZZ</name>
<keyword evidence="1" id="KW-0853">WD repeat</keyword>
<reference evidence="4" key="1">
    <citation type="journal article" date="2020" name="Nature">
        <title>Giant virus diversity and host interactions through global metagenomics.</title>
        <authorList>
            <person name="Schulz F."/>
            <person name="Roux S."/>
            <person name="Paez-Espino D."/>
            <person name="Jungbluth S."/>
            <person name="Walsh D.A."/>
            <person name="Denef V.J."/>
            <person name="McMahon K.D."/>
            <person name="Konstantinidis K.T."/>
            <person name="Eloe-Fadrosh E.A."/>
            <person name="Kyrpides N.C."/>
            <person name="Woyke T."/>
        </authorList>
    </citation>
    <scope>NUCLEOTIDE SEQUENCE</scope>
    <source>
        <strain evidence="4">GVMAG-M-3300009180-1</strain>
    </source>
</reference>
<proteinExistence type="predicted"/>
<dbReference type="Gene3D" id="2.130.10.10">
    <property type="entry name" value="YVTN repeat-like/Quinoprotein amine dehydrogenase"/>
    <property type="match status" value="2"/>
</dbReference>
<feature type="region of interest" description="Disordered" evidence="3">
    <location>
        <begin position="1"/>
        <end position="24"/>
    </location>
</feature>
<protein>
    <submittedName>
        <fullName evidence="4">Uncharacterized protein</fullName>
    </submittedName>
</protein>
<sequence>MAGFGEKRGTKSKRDEYEQQFIENPANEELLRLIESSKPEPKKTRKYDPRVSTSFTTRAEAQAIDTYKKPDWLGEDEDMDSYIASTPLLKESKRSYIDRPQLLDRDPTEILSVAIDKLGNIAAGCYSGAIYYIKTDRTIHILDAHRAGDRSVGIQTVAFSEDGRYIFAGGYDRIIRIWDANNQRLIKTINNISIHGYIYTIAVHPERYNGRFISGYADGTIQVWDGLTIETIDLHRTLRHSEPANQGERPRNMSVRCIVFSPIGKAFASTGADGRIKIWDSESLELVRTIQAPEVEHSFQIGTNSISYAGESHIISGGINGVVYVWNTADGSLLRTIGANNSMPVTSIAVSLQERIFVVSRDGWGNGTYLYNIDTGKHIQSLNVGLPAKSVAIGLDGKIVTGGTGGFLIEWLNTRGEYAQAQVVALTEGAEKSDELNYDSVMKARGSSLESSAAAAMPPPPPSKSSAASHQVGNDKNFKVDKNFKKTLTEFSKLNPHAQMEVNSYFGGKRTKRNRKKSRKSKQKRTTKRR</sequence>
<evidence type="ECO:0000313" key="4">
    <source>
        <dbReference type="EMBL" id="QHT35036.1"/>
    </source>
</evidence>
<dbReference type="Pfam" id="PF00400">
    <property type="entry name" value="WD40"/>
    <property type="match status" value="3"/>
</dbReference>
<feature type="region of interest" description="Disordered" evidence="3">
    <location>
        <begin position="449"/>
        <end position="479"/>
    </location>
</feature>
<keyword evidence="2" id="KW-0677">Repeat</keyword>
<dbReference type="AlphaFoldDB" id="A0A6C0F0M0"/>
<dbReference type="InterPro" id="IPR001680">
    <property type="entry name" value="WD40_rpt"/>
</dbReference>
<dbReference type="PROSITE" id="PS50294">
    <property type="entry name" value="WD_REPEATS_REGION"/>
    <property type="match status" value="2"/>
</dbReference>
<evidence type="ECO:0000256" key="1">
    <source>
        <dbReference type="ARBA" id="ARBA00022574"/>
    </source>
</evidence>
<feature type="compositionally biased region" description="Basic residues" evidence="3">
    <location>
        <begin position="509"/>
        <end position="530"/>
    </location>
</feature>
<dbReference type="PROSITE" id="PS00678">
    <property type="entry name" value="WD_REPEATS_1"/>
    <property type="match status" value="1"/>
</dbReference>
<evidence type="ECO:0000256" key="3">
    <source>
        <dbReference type="SAM" id="MobiDB-lite"/>
    </source>
</evidence>
<dbReference type="PANTHER" id="PTHR22847:SF637">
    <property type="entry name" value="WD REPEAT DOMAIN 5B"/>
    <property type="match status" value="1"/>
</dbReference>
<dbReference type="SMART" id="SM00320">
    <property type="entry name" value="WD40"/>
    <property type="match status" value="6"/>
</dbReference>
<dbReference type="PRINTS" id="PR00320">
    <property type="entry name" value="GPROTEINBRPT"/>
</dbReference>
<dbReference type="InterPro" id="IPR020472">
    <property type="entry name" value="WD40_PAC1"/>
</dbReference>
<dbReference type="InterPro" id="IPR015943">
    <property type="entry name" value="WD40/YVTN_repeat-like_dom_sf"/>
</dbReference>
<feature type="region of interest" description="Disordered" evidence="3">
    <location>
        <begin position="491"/>
        <end position="530"/>
    </location>
</feature>
<dbReference type="InterPro" id="IPR019775">
    <property type="entry name" value="WD40_repeat_CS"/>
</dbReference>
<feature type="region of interest" description="Disordered" evidence="3">
    <location>
        <begin position="33"/>
        <end position="52"/>
    </location>
</feature>
<dbReference type="SUPFAM" id="SSF50978">
    <property type="entry name" value="WD40 repeat-like"/>
    <property type="match status" value="1"/>
</dbReference>
<dbReference type="PANTHER" id="PTHR22847">
    <property type="entry name" value="WD40 REPEAT PROTEIN"/>
    <property type="match status" value="1"/>
</dbReference>
<dbReference type="InterPro" id="IPR036322">
    <property type="entry name" value="WD40_repeat_dom_sf"/>
</dbReference>
<feature type="compositionally biased region" description="Basic and acidic residues" evidence="3">
    <location>
        <begin position="1"/>
        <end position="17"/>
    </location>
</feature>
<organism evidence="4">
    <name type="scientific">viral metagenome</name>
    <dbReference type="NCBI Taxonomy" id="1070528"/>
    <lineage>
        <taxon>unclassified sequences</taxon>
        <taxon>metagenomes</taxon>
        <taxon>organismal metagenomes</taxon>
    </lineage>
</organism>
<feature type="compositionally biased region" description="Basic and acidic residues" evidence="3">
    <location>
        <begin position="33"/>
        <end position="49"/>
    </location>
</feature>
<accession>A0A6C0F0M0</accession>